<gene>
    <name evidence="4" type="ORF">GGP83_001779</name>
</gene>
<dbReference type="PROSITE" id="PS50005">
    <property type="entry name" value="TPR"/>
    <property type="match status" value="1"/>
</dbReference>
<evidence type="ECO:0000313" key="5">
    <source>
        <dbReference type="Proteomes" id="UP001155010"/>
    </source>
</evidence>
<dbReference type="InterPro" id="IPR019734">
    <property type="entry name" value="TPR_rpt"/>
</dbReference>
<comment type="caution">
    <text evidence="4">The sequence shown here is derived from an EMBL/GenBank/DDBJ whole genome shotgun (WGS) entry which is preliminary data.</text>
</comment>
<dbReference type="Proteomes" id="UP001155010">
    <property type="component" value="Unassembled WGS sequence"/>
</dbReference>
<accession>A0A9X2U8I0</accession>
<feature type="region of interest" description="Disordered" evidence="2">
    <location>
        <begin position="636"/>
        <end position="657"/>
    </location>
</feature>
<dbReference type="EMBL" id="JANUBB010000006">
    <property type="protein sequence ID" value="MCS3951827.1"/>
    <property type="molecule type" value="Genomic_DNA"/>
</dbReference>
<name>A0A9X2U8I0_9BACT</name>
<evidence type="ECO:0000256" key="2">
    <source>
        <dbReference type="SAM" id="MobiDB-lite"/>
    </source>
</evidence>
<proteinExistence type="predicted"/>
<dbReference type="InterPro" id="IPR029045">
    <property type="entry name" value="ClpP/crotonase-like_dom_sf"/>
</dbReference>
<protein>
    <submittedName>
        <fullName evidence="4">Uncharacterized protein</fullName>
    </submittedName>
</protein>
<dbReference type="SMART" id="SM00028">
    <property type="entry name" value="TPR"/>
    <property type="match status" value="2"/>
</dbReference>
<feature type="compositionally biased region" description="Basic and acidic residues" evidence="2">
    <location>
        <begin position="637"/>
        <end position="648"/>
    </location>
</feature>
<dbReference type="RefSeq" id="WP_208423793.1">
    <property type="nucleotide sequence ID" value="NZ_JANTZO010000016.1"/>
</dbReference>
<sequence length="657" mass="73254">MRTALRIIGGTLLLAVLSAGLWWHINGLHFLYSQFSPSTEQIIGDQEVPRSLPAAEWQADLDSLEQILQQRLIYFEDAYGSRWLAQRIDSLKPLVPDQTRAERILSVARLLNLPASGTRHTTLPFIQRPISWGILPMRIFEFDDGYYVVHAEDETLVGNEVLAIGGTPADSVAAALAPWGITSFAEPLRAVGVVEQTGEIPVRMRAPDGGTFTREFGARGAWSFSTLLYEKSLQEPVKGKWSPANAHPRAREYWLSYRDSTDLLYVQFNSVQNASPDWTIADLADSLRTIADARPIDKVALDLRNNGGGNHGLLEPLVDVLGSHPKIDRPGTLYTLLSRKTFSAAGTLAMELERRTKTVFVGEPGAFAPNMWGDTVPFVLPKSKLVGNVSYRYWQASLPDDPRTHLVPDIPVPLTSDQHFLDTDSAMIAVRRHEPAPRELVSLTEAERASFTGTYRLSPIHRAQVIDTGDGLRFHIERGRPESGLHPFVESDLHPFSPTRLATDVTGAYLERRPGSTELTLVWKDTTYALTPVGSSYTLPTEDLRAGRFEQAAGRLRAAQSSGFKLDIWVARALMARADTLEERGRPKDALRPARLAVELFPQSHWAHSHLGDIYKALGRTEEATRAFRRVQMLNPTREEAMREERRNLKPTGGGER</sequence>
<evidence type="ECO:0000256" key="3">
    <source>
        <dbReference type="SAM" id="Phobius"/>
    </source>
</evidence>
<keyword evidence="3" id="KW-1133">Transmembrane helix</keyword>
<feature type="transmembrane region" description="Helical" evidence="3">
    <location>
        <begin position="7"/>
        <end position="25"/>
    </location>
</feature>
<organism evidence="4 5">
    <name type="scientific">Salinibacter ruber</name>
    <dbReference type="NCBI Taxonomy" id="146919"/>
    <lineage>
        <taxon>Bacteria</taxon>
        <taxon>Pseudomonadati</taxon>
        <taxon>Rhodothermota</taxon>
        <taxon>Rhodothermia</taxon>
        <taxon>Rhodothermales</taxon>
        <taxon>Salinibacteraceae</taxon>
        <taxon>Salinibacter</taxon>
    </lineage>
</organism>
<dbReference type="SUPFAM" id="SSF52096">
    <property type="entry name" value="ClpP/crotonase"/>
    <property type="match status" value="1"/>
</dbReference>
<dbReference type="Gene3D" id="3.90.226.10">
    <property type="entry name" value="2-enoyl-CoA Hydratase, Chain A, domain 1"/>
    <property type="match status" value="1"/>
</dbReference>
<keyword evidence="3" id="KW-0472">Membrane</keyword>
<keyword evidence="1" id="KW-0802">TPR repeat</keyword>
<keyword evidence="3" id="KW-0812">Transmembrane</keyword>
<dbReference type="Gene3D" id="1.25.40.10">
    <property type="entry name" value="Tetratricopeptide repeat domain"/>
    <property type="match status" value="1"/>
</dbReference>
<dbReference type="InterPro" id="IPR011990">
    <property type="entry name" value="TPR-like_helical_dom_sf"/>
</dbReference>
<reference evidence="4" key="1">
    <citation type="submission" date="2022-08" db="EMBL/GenBank/DDBJ databases">
        <title>Genomic Encyclopedia of Type Strains, Phase V (KMG-V): Genome sequencing to study the core and pangenomes of soil and plant-associated prokaryotes.</title>
        <authorList>
            <person name="Whitman W."/>
        </authorList>
    </citation>
    <scope>NUCLEOTIDE SEQUENCE</scope>
    <source>
        <strain evidence="4">SP2017</strain>
    </source>
</reference>
<evidence type="ECO:0000256" key="1">
    <source>
        <dbReference type="PROSITE-ProRule" id="PRU00339"/>
    </source>
</evidence>
<dbReference type="SUPFAM" id="SSF48452">
    <property type="entry name" value="TPR-like"/>
    <property type="match status" value="1"/>
</dbReference>
<feature type="repeat" description="TPR" evidence="1">
    <location>
        <begin position="605"/>
        <end position="638"/>
    </location>
</feature>
<evidence type="ECO:0000313" key="4">
    <source>
        <dbReference type="EMBL" id="MCS3951827.1"/>
    </source>
</evidence>
<dbReference type="AlphaFoldDB" id="A0A9X2U8I0"/>